<organism evidence="1 2">
    <name type="scientific">Mucuna pruriens</name>
    <name type="common">Velvet bean</name>
    <name type="synonym">Dolichos pruriens</name>
    <dbReference type="NCBI Taxonomy" id="157652"/>
    <lineage>
        <taxon>Eukaryota</taxon>
        <taxon>Viridiplantae</taxon>
        <taxon>Streptophyta</taxon>
        <taxon>Embryophyta</taxon>
        <taxon>Tracheophyta</taxon>
        <taxon>Spermatophyta</taxon>
        <taxon>Magnoliopsida</taxon>
        <taxon>eudicotyledons</taxon>
        <taxon>Gunneridae</taxon>
        <taxon>Pentapetalae</taxon>
        <taxon>rosids</taxon>
        <taxon>fabids</taxon>
        <taxon>Fabales</taxon>
        <taxon>Fabaceae</taxon>
        <taxon>Papilionoideae</taxon>
        <taxon>50 kb inversion clade</taxon>
        <taxon>NPAAA clade</taxon>
        <taxon>indigoferoid/millettioid clade</taxon>
        <taxon>Phaseoleae</taxon>
        <taxon>Mucuna</taxon>
    </lineage>
</organism>
<feature type="non-terminal residue" evidence="1">
    <location>
        <position position="1"/>
    </location>
</feature>
<accession>A0A371E721</accession>
<gene>
    <name evidence="1" type="ORF">CR513_59893</name>
</gene>
<dbReference type="SUPFAM" id="SSF53098">
    <property type="entry name" value="Ribonuclease H-like"/>
    <property type="match status" value="1"/>
</dbReference>
<sequence length="138" mass="16275">MVENQMVSKIKAFQIDSGVEYKPISIFKNSGIIHRIICIYTTKHNRSIEKKHKHLAKIGLTLLANGKDFLIAVFLINHFPTPNLQHVSLFKILYHKWLYYHKLRISRCAYYPHLRPYNKHKLDLDPTKYIGYSSKHKG</sequence>
<evidence type="ECO:0000313" key="2">
    <source>
        <dbReference type="Proteomes" id="UP000257109"/>
    </source>
</evidence>
<evidence type="ECO:0008006" key="3">
    <source>
        <dbReference type="Google" id="ProtNLM"/>
    </source>
</evidence>
<protein>
    <recommendedName>
        <fullName evidence="3">Copia protein</fullName>
    </recommendedName>
</protein>
<comment type="caution">
    <text evidence="1">The sequence shown here is derived from an EMBL/GenBank/DDBJ whole genome shotgun (WGS) entry which is preliminary data.</text>
</comment>
<keyword evidence="2" id="KW-1185">Reference proteome</keyword>
<dbReference type="InterPro" id="IPR039537">
    <property type="entry name" value="Retrotran_Ty1/copia-like"/>
</dbReference>
<name>A0A371E721_MUCPR</name>
<reference evidence="1" key="1">
    <citation type="submission" date="2018-05" db="EMBL/GenBank/DDBJ databases">
        <title>Draft genome of Mucuna pruriens seed.</title>
        <authorList>
            <person name="Nnadi N.E."/>
            <person name="Vos R."/>
            <person name="Hasami M.H."/>
            <person name="Devisetty U.K."/>
            <person name="Aguiy J.C."/>
        </authorList>
    </citation>
    <scope>NUCLEOTIDE SEQUENCE [LARGE SCALE GENOMIC DNA]</scope>
    <source>
        <strain evidence="1">JCA_2017</strain>
    </source>
</reference>
<dbReference type="PANTHER" id="PTHR42648">
    <property type="entry name" value="TRANSPOSASE, PUTATIVE-RELATED"/>
    <property type="match status" value="1"/>
</dbReference>
<dbReference type="InterPro" id="IPR012337">
    <property type="entry name" value="RNaseH-like_sf"/>
</dbReference>
<dbReference type="OrthoDB" id="1938465at2759"/>
<dbReference type="EMBL" id="QJKJ01015868">
    <property type="protein sequence ID" value="RDX61838.1"/>
    <property type="molecule type" value="Genomic_DNA"/>
</dbReference>
<proteinExistence type="predicted"/>
<dbReference type="AlphaFoldDB" id="A0A371E721"/>
<evidence type="ECO:0000313" key="1">
    <source>
        <dbReference type="EMBL" id="RDX61838.1"/>
    </source>
</evidence>
<dbReference type="PANTHER" id="PTHR42648:SF26">
    <property type="entry name" value="INTEGRASE CATALYTIC DOMAIN-CONTAINING PROTEIN"/>
    <property type="match status" value="1"/>
</dbReference>
<dbReference type="Proteomes" id="UP000257109">
    <property type="component" value="Unassembled WGS sequence"/>
</dbReference>